<feature type="compositionally biased region" description="Low complexity" evidence="1">
    <location>
        <begin position="436"/>
        <end position="445"/>
    </location>
</feature>
<comment type="caution">
    <text evidence="2">The sequence shown here is derived from an EMBL/GenBank/DDBJ whole genome shotgun (WGS) entry which is preliminary data.</text>
</comment>
<feature type="region of interest" description="Disordered" evidence="1">
    <location>
        <begin position="669"/>
        <end position="690"/>
    </location>
</feature>
<evidence type="ECO:0000313" key="3">
    <source>
        <dbReference type="Proteomes" id="UP001211907"/>
    </source>
</evidence>
<keyword evidence="3" id="KW-1185">Reference proteome</keyword>
<feature type="region of interest" description="Disordered" evidence="1">
    <location>
        <begin position="947"/>
        <end position="972"/>
    </location>
</feature>
<dbReference type="EMBL" id="JADGJH010001701">
    <property type="protein sequence ID" value="KAJ3110708.1"/>
    <property type="molecule type" value="Genomic_DNA"/>
</dbReference>
<accession>A0AAD5SUM8</accession>
<feature type="region of interest" description="Disordered" evidence="1">
    <location>
        <begin position="422"/>
        <end position="445"/>
    </location>
</feature>
<feature type="compositionally biased region" description="Basic and acidic residues" evidence="1">
    <location>
        <begin position="516"/>
        <end position="529"/>
    </location>
</feature>
<feature type="region of interest" description="Disordered" evidence="1">
    <location>
        <begin position="516"/>
        <end position="547"/>
    </location>
</feature>
<feature type="compositionally biased region" description="Polar residues" evidence="1">
    <location>
        <begin position="422"/>
        <end position="435"/>
    </location>
</feature>
<gene>
    <name evidence="2" type="ORF">HK100_002949</name>
</gene>
<sequence>MSRMALRAHVRGATDIPPRTLVDIPLRTLAVGDNLFNTRKTTGGNRSKNIIQYNKPESNVENTINNQIHEGNDVLLSDENITLSKSLPNQSQPTFRSQWELFGSKNPEQNYTFNPPAAPKYFLWDNTPVGHTIPVDTSRLAIASIRVHTCAHRALLDSCKLLPRSSGLIIGFLLGRIISSDILGTDLSLSRARRNDFIISPHDGSVILKQVLVLDRFDAGRRQNSDNRIKPTVLLDGDVCVKVFSKDNGQYDFSEAKYIELMKEMDKDIDLNDTFPLALQFNSDNCSIEGAKESRFALYGNVGLVYELQLDKKEEERSIQDDIVCLIDMVGLDIHKEEGFLNALETVYQLKLTQPPSTRLKIKQSENIEHAELFCGTETSEKETEYAKQISIIKENQVDSNDQQNTSNSNDQKITFSPAASISQDPAKISNSESVSPQISQQQQPIMDPTQFIQQQQNQMYMMLMQRQYEMLVALTNSKPPVIATATTSPILQSFIPPPVFGVPTLYSVPHNFTELEKRDKSSSPKRSEASSNSPPNSTSTFGTQTVTTCSVGTNTSLVFDESHFRKSKGPVFTKSENTVIESSLPINSVQKNSTLSTPNPYTDAMTTYENLEIESLQIQNISTAAKAVTGLALSMATSLNVSMISDQQQKQQRQVNSQVAKKKIIAKTPPQQLQQQEHNNSNLPPIDTGSNYKPLYTFESIPVQVLEESQQHQQLRGCPKVTGLEHTSVHASEKRLSSRVCGGNSNAQRWAVMSMVPQQHSYLSNGCAGVAAVNATKNMHVSMIGSVVSASHTGGMLSLDISGIEGNEIIGEESAYEEYAGVVEEIGNERCESNGGIEDIEDEERTRELIARLVDHVEQSFIFRETDHNEWDGSRNFGKLKGDVDRRVEKSEVSKSYGFKERLYQSDWYAHTELDAVDEMTTEESFGNRGCYDDFGHGEYVIGSKQQNQKRYDGATKAGQDSNFGQPYSEASTTRDQFSKATLEYLTKFGLL</sequence>
<dbReference type="AlphaFoldDB" id="A0AAD5SUM8"/>
<feature type="compositionally biased region" description="Polar residues" evidence="1">
    <location>
        <begin position="670"/>
        <end position="690"/>
    </location>
</feature>
<name>A0AAD5SUM8_9FUNG</name>
<reference evidence="2" key="1">
    <citation type="submission" date="2020-05" db="EMBL/GenBank/DDBJ databases">
        <title>Phylogenomic resolution of chytrid fungi.</title>
        <authorList>
            <person name="Stajich J.E."/>
            <person name="Amses K."/>
            <person name="Simmons R."/>
            <person name="Seto K."/>
            <person name="Myers J."/>
            <person name="Bonds A."/>
            <person name="Quandt C.A."/>
            <person name="Barry K."/>
            <person name="Liu P."/>
            <person name="Grigoriev I."/>
            <person name="Longcore J.E."/>
            <person name="James T.Y."/>
        </authorList>
    </citation>
    <scope>NUCLEOTIDE SEQUENCE</scope>
    <source>
        <strain evidence="2">JEL0513</strain>
    </source>
</reference>
<evidence type="ECO:0000313" key="2">
    <source>
        <dbReference type="EMBL" id="KAJ3110708.1"/>
    </source>
</evidence>
<protein>
    <submittedName>
        <fullName evidence="2">Uncharacterized protein</fullName>
    </submittedName>
</protein>
<organism evidence="2 3">
    <name type="scientific">Physocladia obscura</name>
    <dbReference type="NCBI Taxonomy" id="109957"/>
    <lineage>
        <taxon>Eukaryota</taxon>
        <taxon>Fungi</taxon>
        <taxon>Fungi incertae sedis</taxon>
        <taxon>Chytridiomycota</taxon>
        <taxon>Chytridiomycota incertae sedis</taxon>
        <taxon>Chytridiomycetes</taxon>
        <taxon>Chytridiales</taxon>
        <taxon>Chytriomycetaceae</taxon>
        <taxon>Physocladia</taxon>
    </lineage>
</organism>
<proteinExistence type="predicted"/>
<dbReference type="Proteomes" id="UP001211907">
    <property type="component" value="Unassembled WGS sequence"/>
</dbReference>
<evidence type="ECO:0000256" key="1">
    <source>
        <dbReference type="SAM" id="MobiDB-lite"/>
    </source>
</evidence>
<feature type="compositionally biased region" description="Low complexity" evidence="1">
    <location>
        <begin position="530"/>
        <end position="547"/>
    </location>
</feature>
<feature type="compositionally biased region" description="Polar residues" evidence="1">
    <location>
        <begin position="960"/>
        <end position="972"/>
    </location>
</feature>